<keyword evidence="4" id="KW-1185">Reference proteome</keyword>
<dbReference type="Gene3D" id="3.40.50.720">
    <property type="entry name" value="NAD(P)-binding Rossmann-like Domain"/>
    <property type="match status" value="1"/>
</dbReference>
<dbReference type="Pfam" id="PF00106">
    <property type="entry name" value="adh_short"/>
    <property type="match status" value="1"/>
</dbReference>
<dbReference type="PANTHER" id="PTHR24320">
    <property type="entry name" value="RETINOL DEHYDROGENASE"/>
    <property type="match status" value="1"/>
</dbReference>
<comment type="similarity">
    <text evidence="1">Belongs to the short-chain dehydrogenases/reductases (SDR) family.</text>
</comment>
<dbReference type="Proteomes" id="UP001291999">
    <property type="component" value="Unassembled WGS sequence"/>
</dbReference>
<name>A0ABU5KBF5_9ACTN</name>
<dbReference type="PRINTS" id="PR00081">
    <property type="entry name" value="GDHRDH"/>
</dbReference>
<evidence type="ECO:0000313" key="3">
    <source>
        <dbReference type="EMBL" id="MDZ5662216.1"/>
    </source>
</evidence>
<evidence type="ECO:0000256" key="2">
    <source>
        <dbReference type="ARBA" id="ARBA00023002"/>
    </source>
</evidence>
<organism evidence="3 4">
    <name type="scientific">Nocardioides renjunii</name>
    <dbReference type="NCBI Taxonomy" id="3095075"/>
    <lineage>
        <taxon>Bacteria</taxon>
        <taxon>Bacillati</taxon>
        <taxon>Actinomycetota</taxon>
        <taxon>Actinomycetes</taxon>
        <taxon>Propionibacteriales</taxon>
        <taxon>Nocardioidaceae</taxon>
        <taxon>Nocardioides</taxon>
    </lineage>
</organism>
<dbReference type="PANTHER" id="PTHR24320:SF152">
    <property type="entry name" value="SHORT-CHAIN DEHYDROGENASE_REDUCTASE FAMILY PROTEIN"/>
    <property type="match status" value="1"/>
</dbReference>
<evidence type="ECO:0000256" key="1">
    <source>
        <dbReference type="ARBA" id="ARBA00006484"/>
    </source>
</evidence>
<dbReference type="InterPro" id="IPR002347">
    <property type="entry name" value="SDR_fam"/>
</dbReference>
<gene>
    <name evidence="3" type="ORF">SFC79_10610</name>
</gene>
<dbReference type="EMBL" id="JAXQPW010000002">
    <property type="protein sequence ID" value="MDZ5662216.1"/>
    <property type="molecule type" value="Genomic_DNA"/>
</dbReference>
<comment type="caution">
    <text evidence="3">The sequence shown here is derived from an EMBL/GenBank/DDBJ whole genome shotgun (WGS) entry which is preliminary data.</text>
</comment>
<dbReference type="SUPFAM" id="SSF51735">
    <property type="entry name" value="NAD(P)-binding Rossmann-fold domains"/>
    <property type="match status" value="1"/>
</dbReference>
<proteinExistence type="inferred from homology"/>
<keyword evidence="2" id="KW-0560">Oxidoreductase</keyword>
<evidence type="ECO:0000313" key="4">
    <source>
        <dbReference type="Proteomes" id="UP001291999"/>
    </source>
</evidence>
<accession>A0ABU5KBF5</accession>
<sequence>MRVLVTGVTSGLGLAVAEALRAQAVEVWGTGRDPVRLGSVAQRTGLHPVGLDHRSLRSVSAAATQLPPIDAVVCNAGVQVLPGRATTDEGLDETVAVNHLSHLALLDAMRRGGNLPATVVLIGSATHDPEQWTGTPPPDESGVVAVAHGRPSEASVRDGLAIYTTTKLMAVATSQALARELPDTTVIAFDPGLMLDTRLGRQHPALLRAMYRSVLRGVRFLPFASTSTVSGRVLAGLVTGSDAVASGSYVDHRRRSLKPSAKALDRDYQAALLTDSRRIIADVVGRSEESAGDAAGH</sequence>
<dbReference type="InterPro" id="IPR036291">
    <property type="entry name" value="NAD(P)-bd_dom_sf"/>
</dbReference>
<dbReference type="RefSeq" id="WP_322424315.1">
    <property type="nucleotide sequence ID" value="NZ_JAXQPW010000002.1"/>
</dbReference>
<protein>
    <submittedName>
        <fullName evidence="3">SDR family NAD(P)-dependent oxidoreductase</fullName>
    </submittedName>
</protein>
<reference evidence="3 4" key="1">
    <citation type="submission" date="2023-11" db="EMBL/GenBank/DDBJ databases">
        <title>Novel species in genus Nocardioides.</title>
        <authorList>
            <person name="Zhou H."/>
        </authorList>
    </citation>
    <scope>NUCLEOTIDE SEQUENCE [LARGE SCALE GENOMIC DNA]</scope>
    <source>
        <strain evidence="3 4">S-58</strain>
    </source>
</reference>